<keyword evidence="2" id="KW-0732">Signal</keyword>
<proteinExistence type="predicted"/>
<dbReference type="InterPro" id="IPR036179">
    <property type="entry name" value="Ig-like_dom_sf"/>
</dbReference>
<accession>A0A8J1YCM6</accession>
<dbReference type="Proteomes" id="UP000749559">
    <property type="component" value="Unassembled WGS sequence"/>
</dbReference>
<evidence type="ECO:0000256" key="1">
    <source>
        <dbReference type="SAM" id="MobiDB-lite"/>
    </source>
</evidence>
<gene>
    <name evidence="3" type="ORF">OFUS_LOCUS13428</name>
</gene>
<dbReference type="Gene3D" id="2.60.40.10">
    <property type="entry name" value="Immunoglobulins"/>
    <property type="match status" value="1"/>
</dbReference>
<dbReference type="InterPro" id="IPR013783">
    <property type="entry name" value="Ig-like_fold"/>
</dbReference>
<evidence type="ECO:0000313" key="4">
    <source>
        <dbReference type="Proteomes" id="UP000749559"/>
    </source>
</evidence>
<feature type="chain" id="PRO_5043972240" evidence="2">
    <location>
        <begin position="23"/>
        <end position="151"/>
    </location>
</feature>
<reference evidence="3" key="1">
    <citation type="submission" date="2022-03" db="EMBL/GenBank/DDBJ databases">
        <authorList>
            <person name="Martin C."/>
        </authorList>
    </citation>
    <scope>NUCLEOTIDE SEQUENCE</scope>
</reference>
<evidence type="ECO:0000256" key="2">
    <source>
        <dbReference type="SAM" id="SignalP"/>
    </source>
</evidence>
<evidence type="ECO:0000313" key="3">
    <source>
        <dbReference type="EMBL" id="CAH1787791.1"/>
    </source>
</evidence>
<keyword evidence="4" id="KW-1185">Reference proteome</keyword>
<organism evidence="3 4">
    <name type="scientific">Owenia fusiformis</name>
    <name type="common">Polychaete worm</name>
    <dbReference type="NCBI Taxonomy" id="6347"/>
    <lineage>
        <taxon>Eukaryota</taxon>
        <taxon>Metazoa</taxon>
        <taxon>Spiralia</taxon>
        <taxon>Lophotrochozoa</taxon>
        <taxon>Annelida</taxon>
        <taxon>Polychaeta</taxon>
        <taxon>Sedentaria</taxon>
        <taxon>Canalipalpata</taxon>
        <taxon>Sabellida</taxon>
        <taxon>Oweniida</taxon>
        <taxon>Oweniidae</taxon>
        <taxon>Owenia</taxon>
    </lineage>
</organism>
<comment type="caution">
    <text evidence="3">The sequence shown here is derived from an EMBL/GenBank/DDBJ whole genome shotgun (WGS) entry which is preliminary data.</text>
</comment>
<name>A0A8J1YCM6_OWEFU</name>
<sequence>MDSLGIYCLAGVLALALDLVQGVVMITDYPSVVTTGGTLIMKCQGTQLEMLEWVHGAGVVQADSVTEIEDHIDEESRTYHSTMTRYKVTSSDQGEWTCRNKDNYSGYTVKINILPGTDSPATEPSATTTKNNDTSGCQAVHSNINIVTIAT</sequence>
<feature type="non-terminal residue" evidence="3">
    <location>
        <position position="1"/>
    </location>
</feature>
<dbReference type="AlphaFoldDB" id="A0A8J1YCM6"/>
<feature type="signal peptide" evidence="2">
    <location>
        <begin position="1"/>
        <end position="22"/>
    </location>
</feature>
<dbReference type="SUPFAM" id="SSF48726">
    <property type="entry name" value="Immunoglobulin"/>
    <property type="match status" value="1"/>
</dbReference>
<feature type="region of interest" description="Disordered" evidence="1">
    <location>
        <begin position="115"/>
        <end position="134"/>
    </location>
</feature>
<dbReference type="EMBL" id="CAIIXF020000006">
    <property type="protein sequence ID" value="CAH1787791.1"/>
    <property type="molecule type" value="Genomic_DNA"/>
</dbReference>
<feature type="compositionally biased region" description="Polar residues" evidence="1">
    <location>
        <begin position="119"/>
        <end position="134"/>
    </location>
</feature>
<protein>
    <submittedName>
        <fullName evidence="3">Uncharacterized protein</fullName>
    </submittedName>
</protein>